<feature type="region of interest" description="Disordered" evidence="1">
    <location>
        <begin position="1"/>
        <end position="226"/>
    </location>
</feature>
<feature type="compositionally biased region" description="Acidic residues" evidence="1">
    <location>
        <begin position="113"/>
        <end position="127"/>
    </location>
</feature>
<reference evidence="3" key="2">
    <citation type="submission" date="2014-06" db="EMBL/GenBank/DDBJ databases">
        <title>The complete genome of Blastobotrys (Arxula) adeninivorans LS3 - a yeast of biotechnological interest.</title>
        <authorList>
            <person name="Kunze G."/>
            <person name="Gaillardin C."/>
            <person name="Czernicka M."/>
            <person name="Durrens P."/>
            <person name="Martin T."/>
            <person name="Boer E."/>
            <person name="Gabaldon T."/>
            <person name="Cruz J."/>
            <person name="Talla E."/>
            <person name="Marck C."/>
            <person name="Goffeau A."/>
            <person name="Barbe V."/>
            <person name="Baret P."/>
            <person name="Baronian K."/>
            <person name="Beier S."/>
            <person name="Bleykasten C."/>
            <person name="Bode R."/>
            <person name="Casaregola S."/>
            <person name="Despons L."/>
            <person name="Fairhead C."/>
            <person name="Giersberg M."/>
            <person name="Gierski P."/>
            <person name="Hahnel U."/>
            <person name="Hartmann A."/>
            <person name="Jankowska D."/>
            <person name="Jubin C."/>
            <person name="Jung P."/>
            <person name="Lafontaine I."/>
            <person name="Leh-Louis V."/>
            <person name="Lemaire M."/>
            <person name="Marcet-Houben M."/>
            <person name="Mascher M."/>
            <person name="Morel G."/>
            <person name="Richard G.-F."/>
            <person name="Riechen J."/>
            <person name="Sacerdot C."/>
            <person name="Sarkar A."/>
            <person name="Savel G."/>
            <person name="Schacherer J."/>
            <person name="Sherman D."/>
            <person name="Straub M.-L."/>
            <person name="Stein N."/>
            <person name="Thierry A."/>
            <person name="Trautwein-Schult A."/>
            <person name="Westhof E."/>
            <person name="Worch S."/>
            <person name="Dujon B."/>
            <person name="Souciet J.-L."/>
            <person name="Wincker P."/>
            <person name="Scholz U."/>
            <person name="Neuveglise N."/>
        </authorList>
    </citation>
    <scope>NUCLEOTIDE SEQUENCE</scope>
    <source>
        <strain evidence="3">LS3</strain>
    </source>
</reference>
<sequence>MSTIEFDPEQPLRLAQKRETVSEEDSLLQQDIEGSRPKPKRNAIKFGYDDDSEDDAQDWKQRERAREESDDDMFADSDKEEDKEEPGKKQRFLDIDEFEKQAELDSSKPYNGDDGEGDEDEDEEDVREDNVDVEYFVNPGGEEEHEKKNGRDLKKSSRREPKLEAFNLRSDLEEGQFDEQGNFIRNAADSEAHHDQWLENVSKKDISAARRAHERQQAKNAADQKRLKRLSKHQALSNLIESLNVGESSLEALQRLSPPKRNRGRNKKDSQKSDETEASRKQTVEVITDSVESLQMLMSMGSNDVYDLTREELQREYQRETGEAYVSLKRKRSDSERENDLNPGEEQEWVFQWEGSDEVHGPYDRATMVAWDEDGYFDDRMKAKPVGQDEYLTYTTGMFN</sequence>
<dbReference type="Pfam" id="PF02213">
    <property type="entry name" value="GYF"/>
    <property type="match status" value="1"/>
</dbReference>
<proteinExistence type="predicted"/>
<feature type="compositionally biased region" description="Basic and acidic residues" evidence="1">
    <location>
        <begin position="267"/>
        <end position="283"/>
    </location>
</feature>
<dbReference type="InterPro" id="IPR039905">
    <property type="entry name" value="CD2BP2/Lin1"/>
</dbReference>
<dbReference type="GO" id="GO:0005682">
    <property type="term" value="C:U5 snRNP"/>
    <property type="evidence" value="ECO:0007669"/>
    <property type="project" value="InterPro"/>
</dbReference>
<dbReference type="InterPro" id="IPR035445">
    <property type="entry name" value="GYF-like_dom_sf"/>
</dbReference>
<accession>A0A060TGG5</accession>
<dbReference type="PANTHER" id="PTHR13138">
    <property type="entry name" value="PROTEIN LIN1"/>
    <property type="match status" value="1"/>
</dbReference>
<feature type="compositionally biased region" description="Basic and acidic residues" evidence="1">
    <location>
        <begin position="85"/>
        <end position="106"/>
    </location>
</feature>
<feature type="compositionally biased region" description="Basic and acidic residues" evidence="1">
    <location>
        <begin position="188"/>
        <end position="208"/>
    </location>
</feature>
<feature type="compositionally biased region" description="Acidic residues" evidence="1">
    <location>
        <begin position="68"/>
        <end position="84"/>
    </location>
</feature>
<reference evidence="3" key="1">
    <citation type="submission" date="2014-02" db="EMBL/GenBank/DDBJ databases">
        <authorList>
            <person name="Genoscope - CEA"/>
        </authorList>
    </citation>
    <scope>NUCLEOTIDE SEQUENCE</scope>
    <source>
        <strain evidence="3">LS3</strain>
    </source>
</reference>
<feature type="compositionally biased region" description="Basic and acidic residues" evidence="1">
    <location>
        <begin position="214"/>
        <end position="225"/>
    </location>
</feature>
<evidence type="ECO:0000259" key="2">
    <source>
        <dbReference type="PROSITE" id="PS50829"/>
    </source>
</evidence>
<dbReference type="PANTHER" id="PTHR13138:SF3">
    <property type="entry name" value="CD2 ANTIGEN CYTOPLASMIC TAIL-BINDING PROTEIN 2"/>
    <property type="match status" value="1"/>
</dbReference>
<feature type="domain" description="GYF" evidence="2">
    <location>
        <begin position="346"/>
        <end position="400"/>
    </location>
</feature>
<dbReference type="EMBL" id="HG937694">
    <property type="protein sequence ID" value="CDP37952.1"/>
    <property type="molecule type" value="Genomic_DNA"/>
</dbReference>
<feature type="compositionally biased region" description="Basic and acidic residues" evidence="1">
    <location>
        <begin position="57"/>
        <end position="67"/>
    </location>
</feature>
<dbReference type="InterPro" id="IPR003169">
    <property type="entry name" value="GYF"/>
</dbReference>
<dbReference type="PROSITE" id="PS50829">
    <property type="entry name" value="GYF"/>
    <property type="match status" value="1"/>
</dbReference>
<organism evidence="3">
    <name type="scientific">Blastobotrys adeninivorans</name>
    <name type="common">Yeast</name>
    <name type="synonym">Arxula adeninivorans</name>
    <dbReference type="NCBI Taxonomy" id="409370"/>
    <lineage>
        <taxon>Eukaryota</taxon>
        <taxon>Fungi</taxon>
        <taxon>Dikarya</taxon>
        <taxon>Ascomycota</taxon>
        <taxon>Saccharomycotina</taxon>
        <taxon>Dipodascomycetes</taxon>
        <taxon>Dipodascales</taxon>
        <taxon>Trichomonascaceae</taxon>
        <taxon>Blastobotrys</taxon>
    </lineage>
</organism>
<gene>
    <name evidence="3" type="ORF">GNLVRS02_ARAD1D23474g</name>
</gene>
<name>A0A060TGG5_BLAAD</name>
<feature type="region of interest" description="Disordered" evidence="1">
    <location>
        <begin position="251"/>
        <end position="284"/>
    </location>
</feature>
<dbReference type="SUPFAM" id="SSF55277">
    <property type="entry name" value="GYF domain"/>
    <property type="match status" value="1"/>
</dbReference>
<protein>
    <submittedName>
        <fullName evidence="3">ARAD1D23474p</fullName>
    </submittedName>
</protein>
<dbReference type="AlphaFoldDB" id="A0A060TGG5"/>
<feature type="compositionally biased region" description="Basic and acidic residues" evidence="1">
    <location>
        <begin position="142"/>
        <end position="163"/>
    </location>
</feature>
<evidence type="ECO:0000313" key="3">
    <source>
        <dbReference type="EMBL" id="CDP37952.1"/>
    </source>
</evidence>
<dbReference type="Gene3D" id="3.30.1490.40">
    <property type="match status" value="1"/>
</dbReference>
<evidence type="ECO:0000256" key="1">
    <source>
        <dbReference type="SAM" id="MobiDB-lite"/>
    </source>
</evidence>
<dbReference type="PhylomeDB" id="A0A060TGG5"/>